<dbReference type="EMBL" id="MNAN01000037">
    <property type="protein sequence ID" value="OHU93450.1"/>
    <property type="molecule type" value="Genomic_DNA"/>
</dbReference>
<dbReference type="RefSeq" id="WP_070993605.1">
    <property type="nucleotide sequence ID" value="NZ_CBCSHD010000012.1"/>
</dbReference>
<evidence type="ECO:0000313" key="3">
    <source>
        <dbReference type="Proteomes" id="UP000180253"/>
    </source>
</evidence>
<reference evidence="2 3" key="1">
    <citation type="submission" date="2016-10" db="EMBL/GenBank/DDBJ databases">
        <title>Pseudoalteromonas amylolytica sp. nov., isolated from the surface seawater.</title>
        <authorList>
            <person name="Wu Y.-H."/>
            <person name="Cheng H."/>
            <person name="Jin X.-B."/>
            <person name="Wang C.-S."/>
            <person name="Xu X.-W."/>
        </authorList>
    </citation>
    <scope>NUCLEOTIDE SEQUENCE [LARGE SCALE GENOMIC DNA]</scope>
    <source>
        <strain evidence="2 3">JCM 12483</strain>
    </source>
</reference>
<accession>A0A1S1N236</accession>
<evidence type="ECO:0008006" key="4">
    <source>
        <dbReference type="Google" id="ProtNLM"/>
    </source>
</evidence>
<keyword evidence="3" id="KW-1185">Reference proteome</keyword>
<proteinExistence type="predicted"/>
<name>A0A1S1N236_9GAMM</name>
<dbReference type="Proteomes" id="UP000180253">
    <property type="component" value="Unassembled WGS sequence"/>
</dbReference>
<feature type="signal peptide" evidence="1">
    <location>
        <begin position="1"/>
        <end position="19"/>
    </location>
</feature>
<protein>
    <recommendedName>
        <fullName evidence="4">Peptidase MA-like domain-containing protein</fullName>
    </recommendedName>
</protein>
<organism evidence="2 3">
    <name type="scientific">Pseudoalteromonas byunsanensis</name>
    <dbReference type="NCBI Taxonomy" id="327939"/>
    <lineage>
        <taxon>Bacteria</taxon>
        <taxon>Pseudomonadati</taxon>
        <taxon>Pseudomonadota</taxon>
        <taxon>Gammaproteobacteria</taxon>
        <taxon>Alteromonadales</taxon>
        <taxon>Pseudoalteromonadaceae</taxon>
        <taxon>Pseudoalteromonas</taxon>
    </lineage>
</organism>
<gene>
    <name evidence="2" type="ORF">BIW53_19010</name>
</gene>
<sequence>MFKKSLLLIAGLYSFAGLAATHQTDDFNIEYDDDVPKNVVEQLAQRVSDNRQVVLAYLKQSKEYQGTPIKEKLTVYISKKHRIPYQDWNTVHIPQSRVLKAFSQNVEEKSGMAIVHELTHVYAVSAYRKKLKHNREDRFYDDGLAVLLQHRFGESPEYPDFGTDLYRMVAQKSQEHGGLIPLTDAERTRNAAESGVARQLAYLQEGAFTQYLIENYGLDAYLKIYRGEDISVVTGKSFAQLEKHWTKLITVFM</sequence>
<evidence type="ECO:0000313" key="2">
    <source>
        <dbReference type="EMBL" id="OHU93450.1"/>
    </source>
</evidence>
<dbReference type="OrthoDB" id="6284399at2"/>
<feature type="chain" id="PRO_5010233040" description="Peptidase MA-like domain-containing protein" evidence="1">
    <location>
        <begin position="20"/>
        <end position="253"/>
    </location>
</feature>
<keyword evidence="1" id="KW-0732">Signal</keyword>
<evidence type="ECO:0000256" key="1">
    <source>
        <dbReference type="SAM" id="SignalP"/>
    </source>
</evidence>
<comment type="caution">
    <text evidence="2">The sequence shown here is derived from an EMBL/GenBank/DDBJ whole genome shotgun (WGS) entry which is preliminary data.</text>
</comment>
<dbReference type="AlphaFoldDB" id="A0A1S1N236"/>